<comment type="caution">
    <text evidence="2">The sequence shown here is derived from an EMBL/GenBank/DDBJ whole genome shotgun (WGS) entry which is preliminary data.</text>
</comment>
<keyword evidence="3" id="KW-1185">Reference proteome</keyword>
<protein>
    <submittedName>
        <fullName evidence="2">Serine/threonine protein phosphatase</fullName>
    </submittedName>
</protein>
<dbReference type="Proteomes" id="UP000557872">
    <property type="component" value="Unassembled WGS sequence"/>
</dbReference>
<dbReference type="GO" id="GO:0008803">
    <property type="term" value="F:bis(5'-nucleosyl)-tetraphosphatase (symmetrical) activity"/>
    <property type="evidence" value="ECO:0007669"/>
    <property type="project" value="TreeGrafter"/>
</dbReference>
<name>A0A851GLM0_9BACT</name>
<dbReference type="InterPro" id="IPR050126">
    <property type="entry name" value="Ap4A_hydrolase"/>
</dbReference>
<dbReference type="EMBL" id="JACBAZ010000003">
    <property type="protein sequence ID" value="NWK55977.1"/>
    <property type="molecule type" value="Genomic_DNA"/>
</dbReference>
<dbReference type="PANTHER" id="PTHR42850">
    <property type="entry name" value="METALLOPHOSPHOESTERASE"/>
    <property type="match status" value="1"/>
</dbReference>
<dbReference type="AlphaFoldDB" id="A0A851GLM0"/>
<gene>
    <name evidence="2" type="ORF">HW115_10160</name>
</gene>
<dbReference type="InterPro" id="IPR029052">
    <property type="entry name" value="Metallo-depent_PP-like"/>
</dbReference>
<evidence type="ECO:0000313" key="3">
    <source>
        <dbReference type="Proteomes" id="UP000557872"/>
    </source>
</evidence>
<reference evidence="2 3" key="1">
    <citation type="submission" date="2020-07" db="EMBL/GenBank/DDBJ databases">
        <title>Roseicoccus Jingziensis gen. nov., sp. nov., isolated from coastal seawater.</title>
        <authorList>
            <person name="Feng X."/>
        </authorList>
    </citation>
    <scope>NUCLEOTIDE SEQUENCE [LARGE SCALE GENOMIC DNA]</scope>
    <source>
        <strain evidence="2 3">N1E253</strain>
    </source>
</reference>
<evidence type="ECO:0000259" key="1">
    <source>
        <dbReference type="Pfam" id="PF00149"/>
    </source>
</evidence>
<dbReference type="PANTHER" id="PTHR42850:SF4">
    <property type="entry name" value="ZINC-DEPENDENT ENDOPOLYPHOSPHATASE"/>
    <property type="match status" value="1"/>
</dbReference>
<sequence>MIKLMSAMRTLAIGDIHGCLVPLEVLWRKVSPQPEDRIIFMGDYIDRGPDSKGVIDFLIHLQQRGYDLAFLSGNHEEKFFLSEMDLTDRAHWLDAWGGGETLESYGPGGFDDVPESHWEFLRKNRPYVETDTHIFVHANLEADLPLDQQLPFTLIHKKFGHPRPHMSGKVMVCGHTAQKSHVPLDLGHAICIDTDPGRGGWLTCLHVESGCYWQANVEKSVRTGMLGSSSPGPGVS</sequence>
<dbReference type="Gene3D" id="3.60.21.10">
    <property type="match status" value="1"/>
</dbReference>
<dbReference type="GO" id="GO:0110154">
    <property type="term" value="P:RNA decapping"/>
    <property type="evidence" value="ECO:0007669"/>
    <property type="project" value="TreeGrafter"/>
</dbReference>
<accession>A0A851GLM0</accession>
<feature type="domain" description="Calcineurin-like phosphoesterase" evidence="1">
    <location>
        <begin position="8"/>
        <end position="137"/>
    </location>
</feature>
<dbReference type="SUPFAM" id="SSF56300">
    <property type="entry name" value="Metallo-dependent phosphatases"/>
    <property type="match status" value="1"/>
</dbReference>
<dbReference type="GO" id="GO:0016791">
    <property type="term" value="F:phosphatase activity"/>
    <property type="evidence" value="ECO:0007669"/>
    <property type="project" value="TreeGrafter"/>
</dbReference>
<dbReference type="CDD" id="cd00144">
    <property type="entry name" value="MPP_PPP_family"/>
    <property type="match status" value="1"/>
</dbReference>
<dbReference type="InterPro" id="IPR004843">
    <property type="entry name" value="Calcineurin-like_PHP"/>
</dbReference>
<proteinExistence type="predicted"/>
<dbReference type="Pfam" id="PF00149">
    <property type="entry name" value="Metallophos"/>
    <property type="match status" value="1"/>
</dbReference>
<organism evidence="2 3">
    <name type="scientific">Oceaniferula marina</name>
    <dbReference type="NCBI Taxonomy" id="2748318"/>
    <lineage>
        <taxon>Bacteria</taxon>
        <taxon>Pseudomonadati</taxon>
        <taxon>Verrucomicrobiota</taxon>
        <taxon>Verrucomicrobiia</taxon>
        <taxon>Verrucomicrobiales</taxon>
        <taxon>Verrucomicrobiaceae</taxon>
        <taxon>Oceaniferula</taxon>
    </lineage>
</organism>
<evidence type="ECO:0000313" key="2">
    <source>
        <dbReference type="EMBL" id="NWK55977.1"/>
    </source>
</evidence>
<dbReference type="GO" id="GO:0005737">
    <property type="term" value="C:cytoplasm"/>
    <property type="evidence" value="ECO:0007669"/>
    <property type="project" value="TreeGrafter"/>
</dbReference>